<sequence length="175" mass="19958">MESKDDIDYAKAYQSSKLILDYMYKDYTREIERRKSVETRIPILVTIATFFGGLLLVNNTFDFTKILNNGKGIIYILIMLQGISCICLLASIIIFLSLLMSKPYKSVNTDGFLEMGPQGECEGLVAYDLIEAYKECTDYNKKINDKKHNMNTTGVLLLMISVVTYVILKLIYICI</sequence>
<feature type="transmembrane region" description="Helical" evidence="1">
    <location>
        <begin position="41"/>
        <end position="61"/>
    </location>
</feature>
<gene>
    <name evidence="2" type="ORF">G6Z34_02690</name>
</gene>
<feature type="transmembrane region" description="Helical" evidence="1">
    <location>
        <begin position="155"/>
        <end position="173"/>
    </location>
</feature>
<keyword evidence="1" id="KW-0472">Membrane</keyword>
<comment type="caution">
    <text evidence="2">The sequence shown here is derived from an EMBL/GenBank/DDBJ whole genome shotgun (WGS) entry which is preliminary data.</text>
</comment>
<proteinExistence type="predicted"/>
<protein>
    <submittedName>
        <fullName evidence="2">Uncharacterized protein</fullName>
    </submittedName>
</protein>
<accession>A0AAP6WK36</accession>
<feature type="transmembrane region" description="Helical" evidence="1">
    <location>
        <begin position="73"/>
        <end position="99"/>
    </location>
</feature>
<name>A0AAP6WK36_CLOPF</name>
<evidence type="ECO:0000313" key="2">
    <source>
        <dbReference type="EMBL" id="NGU29023.1"/>
    </source>
</evidence>
<evidence type="ECO:0000256" key="1">
    <source>
        <dbReference type="SAM" id="Phobius"/>
    </source>
</evidence>
<organism evidence="2 3">
    <name type="scientific">Clostridium perfringens</name>
    <dbReference type="NCBI Taxonomy" id="1502"/>
    <lineage>
        <taxon>Bacteria</taxon>
        <taxon>Bacillati</taxon>
        <taxon>Bacillota</taxon>
        <taxon>Clostridia</taxon>
        <taxon>Eubacteriales</taxon>
        <taxon>Clostridiaceae</taxon>
        <taxon>Clostridium</taxon>
    </lineage>
</organism>
<reference evidence="2 3" key="1">
    <citation type="submission" date="2020-02" db="EMBL/GenBank/DDBJ databases">
        <title>Genomic Insights into the Phylogeny and Genetic Plasticity of the Human and Animal Enteric Pathogen Clostridium perfringens.</title>
        <authorList>
            <person name="Feng Y."/>
            <person name="Hu Y."/>
        </authorList>
    </citation>
    <scope>NUCLEOTIDE SEQUENCE [LARGE SCALE GENOMIC DNA]</scope>
    <source>
        <strain evidence="2 3">CP-40</strain>
    </source>
</reference>
<evidence type="ECO:0000313" key="3">
    <source>
        <dbReference type="Proteomes" id="UP000481454"/>
    </source>
</evidence>
<dbReference type="RefSeq" id="WP_003460272.1">
    <property type="nucleotide sequence ID" value="NZ_CATNWT010000001.1"/>
</dbReference>
<keyword evidence="1" id="KW-0812">Transmembrane</keyword>
<keyword evidence="1" id="KW-1133">Transmembrane helix</keyword>
<dbReference type="AlphaFoldDB" id="A0AAP6WK36"/>
<dbReference type="EMBL" id="JAALLZ010000001">
    <property type="protein sequence ID" value="NGU29023.1"/>
    <property type="molecule type" value="Genomic_DNA"/>
</dbReference>
<dbReference type="Proteomes" id="UP000481454">
    <property type="component" value="Unassembled WGS sequence"/>
</dbReference>